<gene>
    <name evidence="2" type="ORF">QQX02_01845</name>
</gene>
<dbReference type="GO" id="GO:0016787">
    <property type="term" value="F:hydrolase activity"/>
    <property type="evidence" value="ECO:0007669"/>
    <property type="project" value="UniProtKB-KW"/>
</dbReference>
<keyword evidence="3" id="KW-1185">Reference proteome</keyword>
<dbReference type="PANTHER" id="PTHR46623">
    <property type="entry name" value="CARBOXYMETHYLENEBUTENOLIDASE-RELATED"/>
    <property type="match status" value="1"/>
</dbReference>
<dbReference type="EMBL" id="JAUHQA010000001">
    <property type="protein sequence ID" value="MDN4479668.1"/>
    <property type="molecule type" value="Genomic_DNA"/>
</dbReference>
<sequence>MAEILMLHHVHGLTEGLCSLADRLRASGHTVHTPDVFGGRTFASIDDGIAYADRIGHDALLEAAQREARHHPHADVVMGFSMGAGPAQHLAQVRRRMRGCVLVGGASSAEMHGSTWRPRVALQIHVADPDDWCTADEVGALEREVPTAEVYRYPHQRHMFVDPSTRDYDADAADTFEERLNEWLLRLDA</sequence>
<feature type="domain" description="Dienelactone hydrolase" evidence="1">
    <location>
        <begin position="4"/>
        <end position="184"/>
    </location>
</feature>
<evidence type="ECO:0000313" key="3">
    <source>
        <dbReference type="Proteomes" id="UP001172708"/>
    </source>
</evidence>
<keyword evidence="2" id="KW-0378">Hydrolase</keyword>
<dbReference type="PANTHER" id="PTHR46623:SF6">
    <property type="entry name" value="ALPHA_BETA-HYDROLASES SUPERFAMILY PROTEIN"/>
    <property type="match status" value="1"/>
</dbReference>
<evidence type="ECO:0000313" key="2">
    <source>
        <dbReference type="EMBL" id="MDN4479668.1"/>
    </source>
</evidence>
<reference evidence="2" key="1">
    <citation type="submission" date="2023-06" db="EMBL/GenBank/DDBJ databases">
        <title>Egi l300058.</title>
        <authorList>
            <person name="Gao L."/>
            <person name="Fang B.-Z."/>
            <person name="Li W.-J."/>
        </authorList>
    </citation>
    <scope>NUCLEOTIDE SEQUENCE</scope>
    <source>
        <strain evidence="2">EGI L300058</strain>
    </source>
</reference>
<protein>
    <submittedName>
        <fullName evidence="2">Dienelactone hydrolase family protein</fullName>
    </submittedName>
</protein>
<dbReference type="Gene3D" id="3.40.50.1820">
    <property type="entry name" value="alpha/beta hydrolase"/>
    <property type="match status" value="1"/>
</dbReference>
<accession>A0ABT8GE13</accession>
<dbReference type="InterPro" id="IPR051049">
    <property type="entry name" value="Dienelactone_hydrolase-like"/>
</dbReference>
<evidence type="ECO:0000259" key="1">
    <source>
        <dbReference type="Pfam" id="PF01738"/>
    </source>
</evidence>
<organism evidence="2 3">
    <name type="scientific">Demequina muriae</name>
    <dbReference type="NCBI Taxonomy" id="3051664"/>
    <lineage>
        <taxon>Bacteria</taxon>
        <taxon>Bacillati</taxon>
        <taxon>Actinomycetota</taxon>
        <taxon>Actinomycetes</taxon>
        <taxon>Micrococcales</taxon>
        <taxon>Demequinaceae</taxon>
        <taxon>Demequina</taxon>
    </lineage>
</organism>
<dbReference type="SUPFAM" id="SSF53474">
    <property type="entry name" value="alpha/beta-Hydrolases"/>
    <property type="match status" value="1"/>
</dbReference>
<dbReference type="InterPro" id="IPR029058">
    <property type="entry name" value="AB_hydrolase_fold"/>
</dbReference>
<name>A0ABT8GE13_9MICO</name>
<dbReference type="Pfam" id="PF01738">
    <property type="entry name" value="DLH"/>
    <property type="match status" value="1"/>
</dbReference>
<comment type="caution">
    <text evidence="2">The sequence shown here is derived from an EMBL/GenBank/DDBJ whole genome shotgun (WGS) entry which is preliminary data.</text>
</comment>
<dbReference type="InterPro" id="IPR002925">
    <property type="entry name" value="Dienelactn_hydro"/>
</dbReference>
<dbReference type="RefSeq" id="WP_301140849.1">
    <property type="nucleotide sequence ID" value="NZ_JAUHQA010000001.1"/>
</dbReference>
<dbReference type="Proteomes" id="UP001172708">
    <property type="component" value="Unassembled WGS sequence"/>
</dbReference>
<proteinExistence type="predicted"/>